<name>A0AA35ZE99_LACSI</name>
<evidence type="ECO:0000313" key="3">
    <source>
        <dbReference type="Proteomes" id="UP001177003"/>
    </source>
</evidence>
<feature type="compositionally biased region" description="Basic and acidic residues" evidence="1">
    <location>
        <begin position="27"/>
        <end position="39"/>
    </location>
</feature>
<feature type="compositionally biased region" description="Acidic residues" evidence="1">
    <location>
        <begin position="238"/>
        <end position="249"/>
    </location>
</feature>
<reference evidence="2" key="1">
    <citation type="submission" date="2023-04" db="EMBL/GenBank/DDBJ databases">
        <authorList>
            <person name="Vijverberg K."/>
            <person name="Xiong W."/>
            <person name="Schranz E."/>
        </authorList>
    </citation>
    <scope>NUCLEOTIDE SEQUENCE</scope>
</reference>
<organism evidence="2 3">
    <name type="scientific">Lactuca saligna</name>
    <name type="common">Willowleaf lettuce</name>
    <dbReference type="NCBI Taxonomy" id="75948"/>
    <lineage>
        <taxon>Eukaryota</taxon>
        <taxon>Viridiplantae</taxon>
        <taxon>Streptophyta</taxon>
        <taxon>Embryophyta</taxon>
        <taxon>Tracheophyta</taxon>
        <taxon>Spermatophyta</taxon>
        <taxon>Magnoliopsida</taxon>
        <taxon>eudicotyledons</taxon>
        <taxon>Gunneridae</taxon>
        <taxon>Pentapetalae</taxon>
        <taxon>asterids</taxon>
        <taxon>campanulids</taxon>
        <taxon>Asterales</taxon>
        <taxon>Asteraceae</taxon>
        <taxon>Cichorioideae</taxon>
        <taxon>Cichorieae</taxon>
        <taxon>Lactucinae</taxon>
        <taxon>Lactuca</taxon>
    </lineage>
</organism>
<dbReference type="Proteomes" id="UP001177003">
    <property type="component" value="Chromosome 6"/>
</dbReference>
<evidence type="ECO:0000313" key="2">
    <source>
        <dbReference type="EMBL" id="CAI9290701.1"/>
    </source>
</evidence>
<dbReference type="AlphaFoldDB" id="A0AA35ZE99"/>
<proteinExistence type="predicted"/>
<keyword evidence="3" id="KW-1185">Reference proteome</keyword>
<feature type="region of interest" description="Disordered" evidence="1">
    <location>
        <begin position="237"/>
        <end position="256"/>
    </location>
</feature>
<accession>A0AA35ZE99</accession>
<feature type="region of interest" description="Disordered" evidence="1">
    <location>
        <begin position="1"/>
        <end position="47"/>
    </location>
</feature>
<evidence type="ECO:0000256" key="1">
    <source>
        <dbReference type="SAM" id="MobiDB-lite"/>
    </source>
</evidence>
<protein>
    <submittedName>
        <fullName evidence="2">Uncharacterized protein</fullName>
    </submittedName>
</protein>
<dbReference type="EMBL" id="OX465082">
    <property type="protein sequence ID" value="CAI9290701.1"/>
    <property type="molecule type" value="Genomic_DNA"/>
</dbReference>
<sequence>MSKSKPKTVEKEVSAKNVPNKSRKRGSNKDTKEVPEKSIVKSTCGSTENPIENVAKVVPDQENIRSLNDKEPSSKAPTLLRTIETYRDNEATKDDLFNNDDETFCVSPRKDTTVESNFEETSILDVNVNVSDIDTNINFGEQIITSLPEQTQVTPTEIPIAESNMEEGIISNITKNISNMNSDVNIGDGSSISITETTPIPPPTSTIIPTSVLVVSPTFQSVMNETVASLFSLKSTDPEETFNEEEDDGDKMVGFA</sequence>
<gene>
    <name evidence="2" type="ORF">LSALG_LOCUS29882</name>
</gene>